<dbReference type="PANTHER" id="PTHR41252:SF1">
    <property type="entry name" value="BLR2505 PROTEIN"/>
    <property type="match status" value="1"/>
</dbReference>
<keyword evidence="2" id="KW-1185">Reference proteome</keyword>
<dbReference type="PANTHER" id="PTHR41252">
    <property type="entry name" value="BLR2505 PROTEIN"/>
    <property type="match status" value="1"/>
</dbReference>
<sequence length="137" mass="14804">MPPYPTKPEIEELCSALATSDTSPFFSRVSPNVTWDVMGTHPAAGHFTTLQAWKDGALGAVQTALDGPLALKPTNVCGGGEQEWAAVELEANATCKNGMPYNQRYVWMLRFDKSGTIVQARAYLDSALVQKAMVSNP</sequence>
<dbReference type="Gene3D" id="3.10.450.50">
    <property type="match status" value="1"/>
</dbReference>
<dbReference type="AlphaFoldDB" id="A0AAI8Z337"/>
<evidence type="ECO:0000313" key="1">
    <source>
        <dbReference type="EMBL" id="CAK4031573.1"/>
    </source>
</evidence>
<accession>A0AAI8Z337</accession>
<dbReference type="EMBL" id="CAVMBE010000050">
    <property type="protein sequence ID" value="CAK4031573.1"/>
    <property type="molecule type" value="Genomic_DNA"/>
</dbReference>
<gene>
    <name evidence="1" type="ORF">LECACI_7A006731</name>
</gene>
<dbReference type="Proteomes" id="UP001296104">
    <property type="component" value="Unassembled WGS sequence"/>
</dbReference>
<evidence type="ECO:0008006" key="3">
    <source>
        <dbReference type="Google" id="ProtNLM"/>
    </source>
</evidence>
<comment type="caution">
    <text evidence="1">The sequence shown here is derived from an EMBL/GenBank/DDBJ whole genome shotgun (WGS) entry which is preliminary data.</text>
</comment>
<evidence type="ECO:0000313" key="2">
    <source>
        <dbReference type="Proteomes" id="UP001296104"/>
    </source>
</evidence>
<protein>
    <recommendedName>
        <fullName evidence="3">SnoaL-like domain-containing protein</fullName>
    </recommendedName>
</protein>
<name>A0AAI8Z337_9PEZI</name>
<dbReference type="InterPro" id="IPR032710">
    <property type="entry name" value="NTF2-like_dom_sf"/>
</dbReference>
<proteinExistence type="predicted"/>
<organism evidence="1 2">
    <name type="scientific">Lecanosticta acicola</name>
    <dbReference type="NCBI Taxonomy" id="111012"/>
    <lineage>
        <taxon>Eukaryota</taxon>
        <taxon>Fungi</taxon>
        <taxon>Dikarya</taxon>
        <taxon>Ascomycota</taxon>
        <taxon>Pezizomycotina</taxon>
        <taxon>Dothideomycetes</taxon>
        <taxon>Dothideomycetidae</taxon>
        <taxon>Mycosphaerellales</taxon>
        <taxon>Mycosphaerellaceae</taxon>
        <taxon>Lecanosticta</taxon>
    </lineage>
</organism>
<reference evidence="1" key="1">
    <citation type="submission" date="2023-11" db="EMBL/GenBank/DDBJ databases">
        <authorList>
            <person name="Alioto T."/>
            <person name="Alioto T."/>
            <person name="Gomez Garrido J."/>
        </authorList>
    </citation>
    <scope>NUCLEOTIDE SEQUENCE</scope>
</reference>
<dbReference type="SUPFAM" id="SSF54427">
    <property type="entry name" value="NTF2-like"/>
    <property type="match status" value="1"/>
</dbReference>